<evidence type="ECO:0008006" key="5">
    <source>
        <dbReference type="Google" id="ProtNLM"/>
    </source>
</evidence>
<dbReference type="OrthoDB" id="5594612at2759"/>
<dbReference type="InterPro" id="IPR027267">
    <property type="entry name" value="AH/BAR_dom_sf"/>
</dbReference>
<reference evidence="3 4" key="1">
    <citation type="journal article" date="2018" name="Mol. Biol. Evol.">
        <title>Broad Genomic Sampling Reveals a Smut Pathogenic Ancestry of the Fungal Clade Ustilaginomycotina.</title>
        <authorList>
            <person name="Kijpornyongpan T."/>
            <person name="Mondo S.J."/>
            <person name="Barry K."/>
            <person name="Sandor L."/>
            <person name="Lee J."/>
            <person name="Lipzen A."/>
            <person name="Pangilinan J."/>
            <person name="LaButti K."/>
            <person name="Hainaut M."/>
            <person name="Henrissat B."/>
            <person name="Grigoriev I.V."/>
            <person name="Spatafora J.W."/>
            <person name="Aime M.C."/>
        </authorList>
    </citation>
    <scope>NUCLEOTIDE SEQUENCE [LARGE SCALE GENOMIC DNA]</scope>
    <source>
        <strain evidence="3 4">MCA 4186</strain>
    </source>
</reference>
<feature type="region of interest" description="Disordered" evidence="2">
    <location>
        <begin position="276"/>
        <end position="297"/>
    </location>
</feature>
<feature type="coiled-coil region" evidence="1">
    <location>
        <begin position="144"/>
        <end position="203"/>
    </location>
</feature>
<evidence type="ECO:0000256" key="2">
    <source>
        <dbReference type="SAM" id="MobiDB-lite"/>
    </source>
</evidence>
<proteinExistence type="predicted"/>
<dbReference type="SUPFAM" id="SSF103657">
    <property type="entry name" value="BAR/IMD domain-like"/>
    <property type="match status" value="1"/>
</dbReference>
<dbReference type="Proteomes" id="UP000245946">
    <property type="component" value="Unassembled WGS sequence"/>
</dbReference>
<dbReference type="PANTHER" id="PTHR38407">
    <property type="entry name" value="PROTEIN IVY1"/>
    <property type="match status" value="1"/>
</dbReference>
<dbReference type="GO" id="GO:0000329">
    <property type="term" value="C:fungal-type vacuole membrane"/>
    <property type="evidence" value="ECO:0007669"/>
    <property type="project" value="InterPro"/>
</dbReference>
<feature type="region of interest" description="Disordered" evidence="2">
    <location>
        <begin position="383"/>
        <end position="415"/>
    </location>
</feature>
<dbReference type="RefSeq" id="XP_025597759.1">
    <property type="nucleotide sequence ID" value="XM_025742675.1"/>
</dbReference>
<feature type="region of interest" description="Disordered" evidence="2">
    <location>
        <begin position="334"/>
        <end position="367"/>
    </location>
</feature>
<feature type="compositionally biased region" description="Low complexity" evidence="2">
    <location>
        <begin position="334"/>
        <end position="355"/>
    </location>
</feature>
<accession>A0A316Z6T8</accession>
<keyword evidence="4" id="KW-1185">Reference proteome</keyword>
<dbReference type="STRING" id="58919.A0A316Z6T8"/>
<dbReference type="Gene3D" id="1.20.1270.60">
    <property type="entry name" value="Arfaptin homology (AH) domain/BAR domain"/>
    <property type="match status" value="1"/>
</dbReference>
<evidence type="ECO:0000313" key="4">
    <source>
        <dbReference type="Proteomes" id="UP000245946"/>
    </source>
</evidence>
<dbReference type="PANTHER" id="PTHR38407:SF1">
    <property type="entry name" value="PROTEIN IVY1"/>
    <property type="match status" value="1"/>
</dbReference>
<dbReference type="AlphaFoldDB" id="A0A316Z6T8"/>
<evidence type="ECO:0000256" key="1">
    <source>
        <dbReference type="SAM" id="Coils"/>
    </source>
</evidence>
<feature type="compositionally biased region" description="Acidic residues" evidence="2">
    <location>
        <begin position="438"/>
        <end position="454"/>
    </location>
</feature>
<keyword evidence="1" id="KW-0175">Coiled coil</keyword>
<sequence>MPLFGAASGPPSPTYSAASTRASFDAAAAPAFAGPLITRSALRASLGAYEELLGAAKAYTAATLAMSAASAALAGALEGAARIKGAHAVGSELQAAAGLHHLLANSQSLVADVLWRDVSIPLLERFDAYRAATTERQLGYEADIRAMSQRLKATEERNLRTKRKKERDLASFKLALRELQEQVEALDEIKRQHYVEVREAEEEVWAEITGKVSHLLRTQLDLHERISSKGESDPVIESMIATVPDPFSAYGAPASAGEGQMFSVLAPGSLGLLSPEPSTPALGLSRQGVTPSAHGLGIDEEAPQHRRAAPLLPMSASSGALFGSDESQDDIFNASSSSAASASGSGSSSAAAAASQQRDPAALSTTVSQRLKHALSIIDEHAARAARGATPEPHDEETASWAQTAEEVAQRRQSRHFDAELELEAEAAVQQLQMEREELLEEDRLEADAEADDSTEVRAEQETDTADTSVEEQQLADANKA</sequence>
<dbReference type="GeneID" id="37270219"/>
<dbReference type="GO" id="GO:0042144">
    <property type="term" value="P:vacuole fusion, non-autophagic"/>
    <property type="evidence" value="ECO:0007669"/>
    <property type="project" value="InterPro"/>
</dbReference>
<gene>
    <name evidence="3" type="ORF">FA09DRAFT_330630</name>
</gene>
<feature type="region of interest" description="Disordered" evidence="2">
    <location>
        <begin position="437"/>
        <end position="481"/>
    </location>
</feature>
<dbReference type="GO" id="GO:0005543">
    <property type="term" value="F:phospholipid binding"/>
    <property type="evidence" value="ECO:0007669"/>
    <property type="project" value="InterPro"/>
</dbReference>
<evidence type="ECO:0000313" key="3">
    <source>
        <dbReference type="EMBL" id="PWN97480.1"/>
    </source>
</evidence>
<dbReference type="EMBL" id="KZ819295">
    <property type="protein sequence ID" value="PWN97480.1"/>
    <property type="molecule type" value="Genomic_DNA"/>
</dbReference>
<organism evidence="3 4">
    <name type="scientific">Tilletiopsis washingtonensis</name>
    <dbReference type="NCBI Taxonomy" id="58919"/>
    <lineage>
        <taxon>Eukaryota</taxon>
        <taxon>Fungi</taxon>
        <taxon>Dikarya</taxon>
        <taxon>Basidiomycota</taxon>
        <taxon>Ustilaginomycotina</taxon>
        <taxon>Exobasidiomycetes</taxon>
        <taxon>Entylomatales</taxon>
        <taxon>Entylomatales incertae sedis</taxon>
        <taxon>Tilletiopsis</taxon>
    </lineage>
</organism>
<protein>
    <recommendedName>
        <fullName evidence="5">IMD domain-containing protein</fullName>
    </recommendedName>
</protein>
<dbReference type="InterPro" id="IPR037470">
    <property type="entry name" value="IVY1"/>
</dbReference>
<name>A0A316Z6T8_9BASI</name>